<dbReference type="Pfam" id="PF03334">
    <property type="entry name" value="PhaG_MnhG_YufB"/>
    <property type="match status" value="1"/>
</dbReference>
<dbReference type="InterPro" id="IPR005133">
    <property type="entry name" value="PhaG_MnhG_YufB"/>
</dbReference>
<feature type="transmembrane region" description="Helical" evidence="1">
    <location>
        <begin position="62"/>
        <end position="83"/>
    </location>
</feature>
<dbReference type="RefSeq" id="WP_168138061.1">
    <property type="nucleotide sequence ID" value="NZ_JAAVJR010000004.1"/>
</dbReference>
<dbReference type="Proteomes" id="UP000703674">
    <property type="component" value="Unassembled WGS sequence"/>
</dbReference>
<dbReference type="EMBL" id="JAAVJR010000004">
    <property type="protein sequence ID" value="NJW52954.1"/>
    <property type="molecule type" value="Genomic_DNA"/>
</dbReference>
<dbReference type="NCBIfam" id="NF009314">
    <property type="entry name" value="PRK12674.1-2"/>
    <property type="match status" value="1"/>
</dbReference>
<keyword evidence="1" id="KW-0812">Transmembrane</keyword>
<reference evidence="2 3" key="1">
    <citation type="submission" date="2020-03" db="EMBL/GenBank/DDBJ databases">
        <title>Salinimicrobium sp. nov, isolated from SCS.</title>
        <authorList>
            <person name="Cao W.R."/>
        </authorList>
    </citation>
    <scope>NUCLEOTIDE SEQUENCE [LARGE SCALE GENOMIC DNA]</scope>
    <source>
        <strain evidence="3">J15B91</strain>
    </source>
</reference>
<evidence type="ECO:0000313" key="3">
    <source>
        <dbReference type="Proteomes" id="UP000703674"/>
    </source>
</evidence>
<dbReference type="PANTHER" id="PTHR34703">
    <property type="entry name" value="ANTIPORTER SUBUNIT MNHG2-RELATED"/>
    <property type="match status" value="1"/>
</dbReference>
<keyword evidence="3" id="KW-1185">Reference proteome</keyword>
<comment type="caution">
    <text evidence="2">The sequence shown here is derived from an EMBL/GenBank/DDBJ whole genome shotgun (WGS) entry which is preliminary data.</text>
</comment>
<evidence type="ECO:0000256" key="1">
    <source>
        <dbReference type="SAM" id="Phobius"/>
    </source>
</evidence>
<feature type="transmembrane region" description="Helical" evidence="1">
    <location>
        <begin position="6"/>
        <end position="25"/>
    </location>
</feature>
<sequence length="127" mass="13870">MTDTFIGIIATLGTLFVLLAGVGILRMPDTYLRMAVTTKAATLGIGLIMVAAAIYFNDLSTTTRVLAVIIFILLTAPVGAHLIGKAAYITGNQLWEKTVMDDLEGKYRKTGKNFSLPRNMDKHKEDH</sequence>
<name>A0ABX1CXH9_9FLAO</name>
<keyword evidence="1" id="KW-1133">Transmembrane helix</keyword>
<evidence type="ECO:0000313" key="2">
    <source>
        <dbReference type="EMBL" id="NJW52954.1"/>
    </source>
</evidence>
<dbReference type="NCBIfam" id="TIGR01300">
    <property type="entry name" value="CPA3_mnhG_phaG"/>
    <property type="match status" value="1"/>
</dbReference>
<organism evidence="2 3">
    <name type="scientific">Salinimicrobium oceani</name>
    <dbReference type="NCBI Taxonomy" id="2722702"/>
    <lineage>
        <taxon>Bacteria</taxon>
        <taxon>Pseudomonadati</taxon>
        <taxon>Bacteroidota</taxon>
        <taxon>Flavobacteriia</taxon>
        <taxon>Flavobacteriales</taxon>
        <taxon>Flavobacteriaceae</taxon>
        <taxon>Salinimicrobium</taxon>
    </lineage>
</organism>
<dbReference type="PANTHER" id="PTHR34703:SF1">
    <property type="entry name" value="ANTIPORTER SUBUNIT MNHG2-RELATED"/>
    <property type="match status" value="1"/>
</dbReference>
<proteinExistence type="predicted"/>
<feature type="transmembrane region" description="Helical" evidence="1">
    <location>
        <begin position="37"/>
        <end position="56"/>
    </location>
</feature>
<keyword evidence="1" id="KW-0472">Membrane</keyword>
<protein>
    <submittedName>
        <fullName evidence="2">Monovalent cation/H(+) antiporter subunit G</fullName>
    </submittedName>
</protein>
<accession>A0ABX1CXH9</accession>
<gene>
    <name evidence="2" type="ORF">HC175_08475</name>
</gene>